<keyword evidence="6" id="KW-0325">Glycoprotein</keyword>
<evidence type="ECO:0000256" key="2">
    <source>
        <dbReference type="ARBA" id="ARBA00022729"/>
    </source>
</evidence>
<accession>A0A7K4L0K8</accession>
<keyword evidence="3 9" id="KW-0378">Hydrolase</keyword>
<evidence type="ECO:0000256" key="5">
    <source>
        <dbReference type="ARBA" id="ARBA00023157"/>
    </source>
</evidence>
<feature type="non-terminal residue" evidence="12">
    <location>
        <position position="390"/>
    </location>
</feature>
<dbReference type="CDD" id="cd00190">
    <property type="entry name" value="Tryp_SPc"/>
    <property type="match status" value="1"/>
</dbReference>
<feature type="domain" description="Peptidase S1" evidence="11">
    <location>
        <begin position="18"/>
        <end position="253"/>
    </location>
</feature>
<dbReference type="PROSITE" id="PS50240">
    <property type="entry name" value="TRYPSIN_DOM"/>
    <property type="match status" value="1"/>
</dbReference>
<reference evidence="12 13" key="1">
    <citation type="submission" date="2019-09" db="EMBL/GenBank/DDBJ databases">
        <title>Bird 10,000 Genomes (B10K) Project - Family phase.</title>
        <authorList>
            <person name="Zhang G."/>
        </authorList>
    </citation>
    <scope>NUCLEOTIDE SEQUENCE [LARGE SCALE GENOMIC DNA]</scope>
    <source>
        <strain evidence="12">B10K-MSB-42743</strain>
        <tissue evidence="12">Heart</tissue>
    </source>
</reference>
<name>A0A7K4L0K8_9AVES</name>
<evidence type="ECO:0000256" key="10">
    <source>
        <dbReference type="SAM" id="MobiDB-lite"/>
    </source>
</evidence>
<evidence type="ECO:0000256" key="1">
    <source>
        <dbReference type="ARBA" id="ARBA00022670"/>
    </source>
</evidence>
<keyword evidence="13" id="KW-1185">Reference proteome</keyword>
<dbReference type="GO" id="GO:0043010">
    <property type="term" value="P:camera-type eye development"/>
    <property type="evidence" value="ECO:0007669"/>
    <property type="project" value="UniProtKB-ARBA"/>
</dbReference>
<dbReference type="InterPro" id="IPR001314">
    <property type="entry name" value="Peptidase_S1A"/>
</dbReference>
<feature type="region of interest" description="Disordered" evidence="10">
    <location>
        <begin position="329"/>
        <end position="352"/>
    </location>
</feature>
<dbReference type="Pfam" id="PF00089">
    <property type="entry name" value="Trypsin"/>
    <property type="match status" value="1"/>
</dbReference>
<evidence type="ECO:0000313" key="12">
    <source>
        <dbReference type="EMBL" id="NWI22102.1"/>
    </source>
</evidence>
<gene>
    <name evidence="12" type="primary">Prss56</name>
    <name evidence="12" type="ORF">CRYSOU_R10313</name>
</gene>
<dbReference type="InterPro" id="IPR001254">
    <property type="entry name" value="Trypsin_dom"/>
</dbReference>
<evidence type="ECO:0000256" key="7">
    <source>
        <dbReference type="ARBA" id="ARBA00060315"/>
    </source>
</evidence>
<dbReference type="PRINTS" id="PR00722">
    <property type="entry name" value="CHYMOTRYPSIN"/>
</dbReference>
<organism evidence="12 13">
    <name type="scientific">Crypturellus soui</name>
    <dbReference type="NCBI Taxonomy" id="458187"/>
    <lineage>
        <taxon>Eukaryota</taxon>
        <taxon>Metazoa</taxon>
        <taxon>Chordata</taxon>
        <taxon>Craniata</taxon>
        <taxon>Vertebrata</taxon>
        <taxon>Euteleostomi</taxon>
        <taxon>Archelosauria</taxon>
        <taxon>Archosauria</taxon>
        <taxon>Dinosauria</taxon>
        <taxon>Saurischia</taxon>
        <taxon>Theropoda</taxon>
        <taxon>Coelurosauria</taxon>
        <taxon>Aves</taxon>
        <taxon>Palaeognathae</taxon>
        <taxon>Tinamiformes</taxon>
        <taxon>Tinamidae</taxon>
        <taxon>Crypturellus</taxon>
    </lineage>
</organism>
<evidence type="ECO:0000259" key="11">
    <source>
        <dbReference type="PROSITE" id="PS50240"/>
    </source>
</evidence>
<dbReference type="PROSITE" id="PS00134">
    <property type="entry name" value="TRYPSIN_HIS"/>
    <property type="match status" value="1"/>
</dbReference>
<proteinExistence type="predicted"/>
<feature type="non-terminal residue" evidence="12">
    <location>
        <position position="1"/>
    </location>
</feature>
<sequence length="390" mass="41099">CGRQAGPRANVTAPRGRIMGGGAATRGTWPWLVSVRLHGELVCGGVLVGPAWALTAAHCFAGHQNELAWTVVVGDHELSKTDAGEQAVPVRRILPHPKFNPKTFHGDLALLELAAPLALSPTVSPVCLPSGPTEPVPGTTCYITGWGSLYEAEGPSAEVVMEAQVPLLSQETCRGALGKELLTSAMFCAGYLSGGIDSCQGDSGGPLACQDPSSHRFVLYGITSWGDGCGERGKPGVYTRVAAFIDWLNFQMDPSHTIREPSCFELLALAQLPPEQQLAERIRLCAFYTGTCPAPLGRAACASRTEEACRARQRRCGECWGRQCPGPAPGDAAPGDAAHPLPPQSCTPIQGTRQSPHFAELFGTVGPQLQDWVEVLRAMPGGSSSAPTSD</sequence>
<dbReference type="InterPro" id="IPR033116">
    <property type="entry name" value="TRYPSIN_SER"/>
</dbReference>
<dbReference type="SMART" id="SM00020">
    <property type="entry name" value="Tryp_SPc"/>
    <property type="match status" value="1"/>
</dbReference>
<evidence type="ECO:0000256" key="3">
    <source>
        <dbReference type="ARBA" id="ARBA00022801"/>
    </source>
</evidence>
<dbReference type="EMBL" id="VWPX01075479">
    <property type="protein sequence ID" value="NWI22102.1"/>
    <property type="molecule type" value="Genomic_DNA"/>
</dbReference>
<dbReference type="InterPro" id="IPR009003">
    <property type="entry name" value="Peptidase_S1_PA"/>
</dbReference>
<protein>
    <recommendedName>
        <fullName evidence="8">Serine protease 56</fullName>
    </recommendedName>
</protein>
<dbReference type="Gene3D" id="2.40.10.10">
    <property type="entry name" value="Trypsin-like serine proteases"/>
    <property type="match status" value="1"/>
</dbReference>
<keyword evidence="2" id="KW-0732">Signal</keyword>
<evidence type="ECO:0000256" key="8">
    <source>
        <dbReference type="ARBA" id="ARBA00073729"/>
    </source>
</evidence>
<dbReference type="GO" id="GO:0006508">
    <property type="term" value="P:proteolysis"/>
    <property type="evidence" value="ECO:0007669"/>
    <property type="project" value="UniProtKB-KW"/>
</dbReference>
<dbReference type="GO" id="GO:0004252">
    <property type="term" value="F:serine-type endopeptidase activity"/>
    <property type="evidence" value="ECO:0007669"/>
    <property type="project" value="InterPro"/>
</dbReference>
<dbReference type="AlphaFoldDB" id="A0A7K4L0K8"/>
<evidence type="ECO:0000256" key="6">
    <source>
        <dbReference type="ARBA" id="ARBA00023180"/>
    </source>
</evidence>
<dbReference type="PANTHER" id="PTHR24252">
    <property type="entry name" value="ACROSIN-RELATED"/>
    <property type="match status" value="1"/>
</dbReference>
<comment type="caution">
    <text evidence="12">The sequence shown here is derived from an EMBL/GenBank/DDBJ whole genome shotgun (WGS) entry which is preliminary data.</text>
</comment>
<dbReference type="PANTHER" id="PTHR24252:SF10">
    <property type="entry name" value="SERINE PROTEASE 56"/>
    <property type="match status" value="1"/>
</dbReference>
<dbReference type="SUPFAM" id="SSF50494">
    <property type="entry name" value="Trypsin-like serine proteases"/>
    <property type="match status" value="1"/>
</dbReference>
<dbReference type="FunFam" id="2.40.10.10:FF:000081">
    <property type="entry name" value="Serine protease 56"/>
    <property type="match status" value="1"/>
</dbReference>
<keyword evidence="4 9" id="KW-0720">Serine protease</keyword>
<feature type="compositionally biased region" description="Low complexity" evidence="10">
    <location>
        <begin position="329"/>
        <end position="339"/>
    </location>
</feature>
<evidence type="ECO:0000313" key="13">
    <source>
        <dbReference type="Proteomes" id="UP000545332"/>
    </source>
</evidence>
<keyword evidence="5" id="KW-1015">Disulfide bond</keyword>
<evidence type="ECO:0000256" key="9">
    <source>
        <dbReference type="RuleBase" id="RU363034"/>
    </source>
</evidence>
<dbReference type="PROSITE" id="PS00135">
    <property type="entry name" value="TRYPSIN_SER"/>
    <property type="match status" value="1"/>
</dbReference>
<comment type="function">
    <text evidence="7">Serine protease required during eye development.</text>
</comment>
<dbReference type="InterPro" id="IPR043504">
    <property type="entry name" value="Peptidase_S1_PA_chymotrypsin"/>
</dbReference>
<dbReference type="Proteomes" id="UP000545332">
    <property type="component" value="Unassembled WGS sequence"/>
</dbReference>
<dbReference type="OrthoDB" id="6380398at2759"/>
<dbReference type="InterPro" id="IPR018114">
    <property type="entry name" value="TRYPSIN_HIS"/>
</dbReference>
<keyword evidence="1 9" id="KW-0645">Protease</keyword>
<evidence type="ECO:0000256" key="4">
    <source>
        <dbReference type="ARBA" id="ARBA00022825"/>
    </source>
</evidence>